<keyword evidence="2" id="KW-1185">Reference proteome</keyword>
<name>A0A1C9C598_HAV01</name>
<organism evidence="1 2">
    <name type="scientific">Heterosigma akashiwo virus 01</name>
    <name type="common">HaV01</name>
    <dbReference type="NCBI Taxonomy" id="97195"/>
    <lineage>
        <taxon>Viruses</taxon>
        <taxon>Varidnaviria</taxon>
        <taxon>Bamfordvirae</taxon>
        <taxon>Nucleocytoviricota</taxon>
        <taxon>Megaviricetes</taxon>
        <taxon>Algavirales</taxon>
        <taxon>Phycodnaviridae</taxon>
        <taxon>Raphidovirus</taxon>
        <taxon>Raphidovirus japonicum</taxon>
    </lineage>
</organism>
<reference evidence="1 2" key="1">
    <citation type="submission" date="2016-03" db="EMBL/GenBank/DDBJ databases">
        <title>Genome sequences of a Phycodnavirus, Heterosigma akashiwo virus strain 53.</title>
        <authorList>
            <person name="Ueki S."/>
            <person name="Ogura Y."/>
            <person name="Hayashi T."/>
        </authorList>
    </citation>
    <scope>NUCLEOTIDE SEQUENCE [LARGE SCALE GENOMIC DNA]</scope>
    <source>
        <strain evidence="1">HaV53</strain>
    </source>
</reference>
<evidence type="ECO:0000313" key="2">
    <source>
        <dbReference type="Proteomes" id="UP000232488"/>
    </source>
</evidence>
<evidence type="ECO:0000313" key="1">
    <source>
        <dbReference type="EMBL" id="AOM63457.1"/>
    </source>
</evidence>
<dbReference type="GeneID" id="37618507"/>
<protein>
    <submittedName>
        <fullName evidence="1">Uncharacterized protein</fullName>
    </submittedName>
</protein>
<proteinExistence type="predicted"/>
<dbReference type="Proteomes" id="UP000232488">
    <property type="component" value="Segment"/>
</dbReference>
<accession>A0A1C9C598</accession>
<dbReference type="SUPFAM" id="SSF56091">
    <property type="entry name" value="DNA ligase/mRNA capping enzyme, catalytic domain"/>
    <property type="match status" value="1"/>
</dbReference>
<dbReference type="KEGG" id="vg:37618507"/>
<organismHost>
    <name type="scientific">Heterosigma akashiwo</name>
    <name type="common">Chromophytic alga</name>
    <name type="synonym">Heterosigma carterae</name>
    <dbReference type="NCBI Taxonomy" id="2829"/>
</organismHost>
<gene>
    <name evidence="1" type="primary">HaV53_ORF126</name>
</gene>
<dbReference type="EMBL" id="KX008963">
    <property type="protein sequence ID" value="AOM63457.1"/>
    <property type="molecule type" value="Genomic_DNA"/>
</dbReference>
<dbReference type="RefSeq" id="YP_009507523.1">
    <property type="nucleotide sequence ID" value="NC_038553.1"/>
</dbReference>
<dbReference type="Gene3D" id="3.30.470.30">
    <property type="entry name" value="DNA ligase/mRNA capping enzyme"/>
    <property type="match status" value="1"/>
</dbReference>
<sequence>MEFLDNNELITYMHHLINSKRNIKTQRTIFALPIAIPLEREMVENNIRRFEYSIMKISNVYDNTRVMVTCFKYNNENYTVLFNKKGMYYDYSNKIKFSDDVYNATILDCDLIVNEDKLLIRDILCYKGEPCFNVYAGFRKEYMFQLLGDIDKEKTCISLEMYKVYDYNEFKENLKESGEEMPLLDFDKLLFIPKTIPIGINIQRTMFFWEHTPGMFLKMNVNDTTITLSACSNTSEKDNVVIATIKRDCDRGQQILDTVDVKTIDGKVCYMNYDNENETFKVCKVIDDDTIKADTLRIIEQVFCMNKENIKLEDIFF</sequence>